<dbReference type="Pfam" id="PF13432">
    <property type="entry name" value="TPR_16"/>
    <property type="match status" value="1"/>
</dbReference>
<feature type="repeat" description="TPR" evidence="1">
    <location>
        <begin position="138"/>
        <end position="171"/>
    </location>
</feature>
<dbReference type="Proteomes" id="UP000002817">
    <property type="component" value="Unassembled WGS sequence"/>
</dbReference>
<dbReference type="PROSITE" id="PS50005">
    <property type="entry name" value="TPR"/>
    <property type="match status" value="2"/>
</dbReference>
<dbReference type="InterPro" id="IPR052943">
    <property type="entry name" value="TMTC_O-mannosyl-trnsfr"/>
</dbReference>
<dbReference type="RefSeq" id="WP_004413894.1">
    <property type="nucleotide sequence ID" value="NZ_ACZV01000005.1"/>
</dbReference>
<evidence type="ECO:0000313" key="5">
    <source>
        <dbReference type="Proteomes" id="UP000002817"/>
    </source>
</evidence>
<dbReference type="eggNOG" id="COG3063">
    <property type="taxonomic scope" value="Bacteria"/>
</dbReference>
<feature type="repeat" description="TPR" evidence="1">
    <location>
        <begin position="34"/>
        <end position="67"/>
    </location>
</feature>
<dbReference type="PROSITE" id="PS51257">
    <property type="entry name" value="PROKAR_LIPOPROTEIN"/>
    <property type="match status" value="1"/>
</dbReference>
<keyword evidence="2" id="KW-0732">Signal</keyword>
<keyword evidence="1" id="KW-0802">TPR repeat</keyword>
<feature type="signal peptide" evidence="2">
    <location>
        <begin position="1"/>
        <end position="20"/>
    </location>
</feature>
<dbReference type="PANTHER" id="PTHR44809">
    <property type="match status" value="1"/>
</dbReference>
<dbReference type="EMBL" id="ACZV01000005">
    <property type="protein sequence ID" value="EEX92245.1"/>
    <property type="molecule type" value="Genomic_DNA"/>
</dbReference>
<dbReference type="STRING" id="675816.VIA_002889"/>
<evidence type="ECO:0000313" key="4">
    <source>
        <dbReference type="EMBL" id="EGU53244.1"/>
    </source>
</evidence>
<dbReference type="EMBL" id="AFWH01000009">
    <property type="protein sequence ID" value="EGU53244.1"/>
    <property type="molecule type" value="Genomic_DNA"/>
</dbReference>
<organism evidence="4 5">
    <name type="scientific">Vibrio orientalis CIP 102891 = ATCC 33934</name>
    <dbReference type="NCBI Taxonomy" id="675816"/>
    <lineage>
        <taxon>Bacteria</taxon>
        <taxon>Pseudomonadati</taxon>
        <taxon>Pseudomonadota</taxon>
        <taxon>Gammaproteobacteria</taxon>
        <taxon>Vibrionales</taxon>
        <taxon>Vibrionaceae</taxon>
        <taxon>Vibrio</taxon>
        <taxon>Vibrio oreintalis group</taxon>
    </lineage>
</organism>
<dbReference type="PANTHER" id="PTHR44809:SF1">
    <property type="entry name" value="PROTEIN O-MANNOSYL-TRANSFERASE TMTC1"/>
    <property type="match status" value="1"/>
</dbReference>
<sequence length="236" mass="27018">MRLVLPSTLLILSGCMTVDATSNNIAQSQLRERSEARVKLGIGYLKQGNMIKARENFEMALKHDPNYYRAQLSLAHYFEQVEETESAKHLYQSAFNQHANNGDVLNNYGTFLCRYGQYEQADTLFNQAVKQPSYYRISTSYENAALCSLKAGNKQRAQEYFHRALAHQPGRPTSSLNLAKLEIENRSYVDARLRLLRFHQRYGAQKSSLKLLIELEQGAGNTTLEHKYRGQLAQFD</sequence>
<evidence type="ECO:0000313" key="6">
    <source>
        <dbReference type="Proteomes" id="UP000003515"/>
    </source>
</evidence>
<dbReference type="Proteomes" id="UP000003515">
    <property type="component" value="Unassembled WGS sequence"/>
</dbReference>
<feature type="chain" id="PRO_5002999568" evidence="2">
    <location>
        <begin position="21"/>
        <end position="236"/>
    </location>
</feature>
<dbReference type="NCBIfam" id="TIGR02521">
    <property type="entry name" value="type_IV_pilW"/>
    <property type="match status" value="1"/>
</dbReference>
<reference evidence="4 5" key="3">
    <citation type="journal article" date="2012" name="Int. J. Syst. Evol. Microbiol.">
        <title>Vibrio caribbeanicus sp. nov., isolated from the marine sponge Scleritoderma cyanea.</title>
        <authorList>
            <person name="Hoffmann M."/>
            <person name="Monday S.R."/>
            <person name="Allard M.W."/>
            <person name="Strain E.A."/>
            <person name="Whittaker P."/>
            <person name="Naum M."/>
            <person name="McCarthy P.J."/>
            <person name="Lopez J.V."/>
            <person name="Fischer M."/>
            <person name="Brown E.W."/>
        </authorList>
    </citation>
    <scope>NUCLEOTIDE SEQUENCE [LARGE SCALE GENOMIC DNA]</scope>
    <source>
        <strain evidence="4">CIP 102891</strain>
        <strain evidence="5">CIP 102891 / ATCC 33934</strain>
    </source>
</reference>
<dbReference type="OrthoDB" id="9814042at2"/>
<evidence type="ECO:0000256" key="2">
    <source>
        <dbReference type="SAM" id="SignalP"/>
    </source>
</evidence>
<proteinExistence type="predicted"/>
<dbReference type="InterPro" id="IPR013360">
    <property type="entry name" value="Pilus_4_PilW"/>
</dbReference>
<keyword evidence="6" id="KW-1185">Reference proteome</keyword>
<reference evidence="4" key="2">
    <citation type="submission" date="2011-08" db="EMBL/GenBank/DDBJ databases">
        <authorList>
            <person name="Hoffman M."/>
            <person name="Strain E.A."/>
            <person name="Brown E."/>
            <person name="Allard M.W."/>
        </authorList>
    </citation>
    <scope>NUCLEOTIDE SEQUENCE</scope>
    <source>
        <strain evidence="4">CIP 102891</strain>
    </source>
</reference>
<dbReference type="InterPro" id="IPR011990">
    <property type="entry name" value="TPR-like_helical_dom_sf"/>
</dbReference>
<evidence type="ECO:0000313" key="3">
    <source>
        <dbReference type="EMBL" id="EEX92245.1"/>
    </source>
</evidence>
<reference evidence="3 6" key="1">
    <citation type="submission" date="2009-10" db="EMBL/GenBank/DDBJ databases">
        <authorList>
            <consortium name="Los Alamos National Laboratory (LANL)"/>
            <consortium name="National Microbial Pathogen Data Resource (NMPDR)"/>
            <person name="Munk A.C."/>
            <person name="Chertkov O."/>
            <person name="Tapia R."/>
            <person name="Green L."/>
            <person name="Rogers Y."/>
            <person name="Detter J.C."/>
            <person name="Bruce D."/>
            <person name="Brettin T.S."/>
            <person name="Colwell R.R."/>
            <person name="Huq A."/>
            <person name="Grim C.J."/>
            <person name="Hasan N.A."/>
            <person name="Bartels D."/>
            <person name="Vonstein V."/>
        </authorList>
    </citation>
    <scope>NUCLEOTIDE SEQUENCE [LARGE SCALE GENOMIC DNA]</scope>
    <source>
        <strain evidence="3 6">CIP 102891</strain>
    </source>
</reference>
<dbReference type="PATRIC" id="fig|675816.5.peg.503"/>
<name>C9QHS4_VIBOR</name>
<dbReference type="Gene3D" id="1.25.40.10">
    <property type="entry name" value="Tetratricopeptide repeat domain"/>
    <property type="match status" value="1"/>
</dbReference>
<protein>
    <submittedName>
        <fullName evidence="4">Type IV pilus biogenesis/stability protein PilW</fullName>
    </submittedName>
</protein>
<dbReference type="SUPFAM" id="SSF48452">
    <property type="entry name" value="TPR-like"/>
    <property type="match status" value="1"/>
</dbReference>
<comment type="caution">
    <text evidence="4">The sequence shown here is derived from an EMBL/GenBank/DDBJ whole genome shotgun (WGS) entry which is preliminary data.</text>
</comment>
<accession>C9QHS4</accession>
<evidence type="ECO:0000256" key="1">
    <source>
        <dbReference type="PROSITE-ProRule" id="PRU00339"/>
    </source>
</evidence>
<dbReference type="InterPro" id="IPR019734">
    <property type="entry name" value="TPR_rpt"/>
</dbReference>
<dbReference type="SMART" id="SM00028">
    <property type="entry name" value="TPR"/>
    <property type="match status" value="4"/>
</dbReference>
<dbReference type="AlphaFoldDB" id="C9QHS4"/>
<gene>
    <name evidence="3" type="ORF">VIA_002889</name>
    <name evidence="4" type="ORF">VIOR3934_03884</name>
</gene>